<evidence type="ECO:0000259" key="9">
    <source>
        <dbReference type="Pfam" id="PF25198"/>
    </source>
</evidence>
<dbReference type="PROSITE" id="PS51257">
    <property type="entry name" value="PROKAR_LIPOPROTEIN"/>
    <property type="match status" value="1"/>
</dbReference>
<dbReference type="InterPro" id="IPR046953">
    <property type="entry name" value="Spore_GerAC-like_C"/>
</dbReference>
<dbReference type="RefSeq" id="WP_262686041.1">
    <property type="nucleotide sequence ID" value="NZ_JAOQIO010000089.1"/>
</dbReference>
<keyword evidence="4" id="KW-0732">Signal</keyword>
<gene>
    <name evidence="10" type="ORF">OB236_23015</name>
</gene>
<comment type="similarity">
    <text evidence="2">Belongs to the GerABKC lipoprotein family.</text>
</comment>
<evidence type="ECO:0000256" key="2">
    <source>
        <dbReference type="ARBA" id="ARBA00007886"/>
    </source>
</evidence>
<dbReference type="InterPro" id="IPR008844">
    <property type="entry name" value="Spore_GerAC-like"/>
</dbReference>
<keyword evidence="6" id="KW-0564">Palmitate</keyword>
<dbReference type="PANTHER" id="PTHR35789">
    <property type="entry name" value="SPORE GERMINATION PROTEIN B3"/>
    <property type="match status" value="1"/>
</dbReference>
<feature type="domain" description="Spore germination protein N-terminal" evidence="9">
    <location>
        <begin position="24"/>
        <end position="199"/>
    </location>
</feature>
<evidence type="ECO:0000256" key="3">
    <source>
        <dbReference type="ARBA" id="ARBA00022544"/>
    </source>
</evidence>
<protein>
    <submittedName>
        <fullName evidence="10">Ger(X)C family spore germination protein</fullName>
    </submittedName>
</protein>
<dbReference type="Pfam" id="PF05504">
    <property type="entry name" value="Spore_GerAC"/>
    <property type="match status" value="1"/>
</dbReference>
<evidence type="ECO:0000313" key="10">
    <source>
        <dbReference type="EMBL" id="MCU6794983.1"/>
    </source>
</evidence>
<dbReference type="Pfam" id="PF25198">
    <property type="entry name" value="Spore_GerAC_N"/>
    <property type="match status" value="1"/>
</dbReference>
<comment type="subcellular location">
    <subcellularLocation>
        <location evidence="1">Membrane</location>
        <topology evidence="1">Lipid-anchor</topology>
    </subcellularLocation>
</comment>
<comment type="caution">
    <text evidence="10">The sequence shown here is derived from an EMBL/GenBank/DDBJ whole genome shotgun (WGS) entry which is preliminary data.</text>
</comment>
<name>A0ABT2UK29_9BACL</name>
<dbReference type="EMBL" id="JAOQIO010000089">
    <property type="protein sequence ID" value="MCU6794983.1"/>
    <property type="molecule type" value="Genomic_DNA"/>
</dbReference>
<keyword evidence="3" id="KW-0309">Germination</keyword>
<evidence type="ECO:0000256" key="4">
    <source>
        <dbReference type="ARBA" id="ARBA00022729"/>
    </source>
</evidence>
<dbReference type="InterPro" id="IPR057336">
    <property type="entry name" value="GerAC_N"/>
</dbReference>
<evidence type="ECO:0000256" key="5">
    <source>
        <dbReference type="ARBA" id="ARBA00023136"/>
    </source>
</evidence>
<dbReference type="PANTHER" id="PTHR35789:SF1">
    <property type="entry name" value="SPORE GERMINATION PROTEIN B3"/>
    <property type="match status" value="1"/>
</dbReference>
<evidence type="ECO:0000259" key="8">
    <source>
        <dbReference type="Pfam" id="PF05504"/>
    </source>
</evidence>
<keyword evidence="11" id="KW-1185">Reference proteome</keyword>
<proteinExistence type="inferred from homology"/>
<evidence type="ECO:0000256" key="7">
    <source>
        <dbReference type="ARBA" id="ARBA00023288"/>
    </source>
</evidence>
<dbReference type="NCBIfam" id="TIGR02887">
    <property type="entry name" value="spore_ger_x_C"/>
    <property type="match status" value="1"/>
</dbReference>
<dbReference type="Gene3D" id="3.30.300.210">
    <property type="entry name" value="Nutrient germinant receptor protein C, domain 3"/>
    <property type="match status" value="1"/>
</dbReference>
<reference evidence="10 11" key="1">
    <citation type="submission" date="2022-09" db="EMBL/GenBank/DDBJ databases">
        <authorList>
            <person name="Han X.L."/>
            <person name="Wang Q."/>
            <person name="Lu T."/>
        </authorList>
    </citation>
    <scope>NUCLEOTIDE SEQUENCE [LARGE SCALE GENOMIC DNA]</scope>
    <source>
        <strain evidence="10 11">WQ 127069</strain>
    </source>
</reference>
<keyword evidence="7" id="KW-0449">Lipoprotein</keyword>
<evidence type="ECO:0000256" key="6">
    <source>
        <dbReference type="ARBA" id="ARBA00023139"/>
    </source>
</evidence>
<keyword evidence="5" id="KW-0472">Membrane</keyword>
<evidence type="ECO:0000256" key="1">
    <source>
        <dbReference type="ARBA" id="ARBA00004635"/>
    </source>
</evidence>
<feature type="domain" description="Spore germination GerAC-like C-terminal" evidence="8">
    <location>
        <begin position="224"/>
        <end position="388"/>
    </location>
</feature>
<organism evidence="10 11">
    <name type="scientific">Paenibacillus baimaensis</name>
    <dbReference type="NCBI Taxonomy" id="2982185"/>
    <lineage>
        <taxon>Bacteria</taxon>
        <taxon>Bacillati</taxon>
        <taxon>Bacillota</taxon>
        <taxon>Bacilli</taxon>
        <taxon>Bacillales</taxon>
        <taxon>Paenibacillaceae</taxon>
        <taxon>Paenibacillus</taxon>
    </lineage>
</organism>
<dbReference type="Proteomes" id="UP001652445">
    <property type="component" value="Unassembled WGS sequence"/>
</dbReference>
<evidence type="ECO:0000313" key="11">
    <source>
        <dbReference type="Proteomes" id="UP001652445"/>
    </source>
</evidence>
<dbReference type="InterPro" id="IPR038501">
    <property type="entry name" value="Spore_GerAC_C_sf"/>
</dbReference>
<accession>A0ABT2UK29</accession>
<sequence length="399" mass="45197">MMTRIIGLCVPLLIIVVIVSGCWDRKELNATSLITGIAIDKGELKKYKLTTESIIETEINQKTGGKATPSIIFSLEGDMIAELVNRLNIGFTRSSTYSHVQVIVISEEVAKEGLLEFIDFLDRNREIRNEYNLIIAKGVSASDILKVSYPLQKSSSFKIKEQLETMFHDYGGDPQSKIKDFVSSLISKGREPVLTSVTIQGDADKGKRKSNMETIEPDAMVILSGTAIFKGERLKGYLDVDDTRYYLWTQNKIKSTSITTTCGENKFITVHIFNSHSKVKSHYKDDKPFIQISVTLEAKMEGTQCSDDMRKLETYTHYQSLIEEQVKAGIKGTIEKAQKEYSSDIFGFGEVMNRQDYQNFKKVKENWNDEFAKADIDVTVDVKMRYLGLKTNTFLNENN</sequence>